<comment type="caution">
    <text evidence="1">The sequence shown here is derived from an EMBL/GenBank/DDBJ whole genome shotgun (WGS) entry which is preliminary data.</text>
</comment>
<name>A0A0B0EI02_9BACT</name>
<proteinExistence type="predicted"/>
<dbReference type="EMBL" id="JRYO01000268">
    <property type="protein sequence ID" value="KHE90305.1"/>
    <property type="molecule type" value="Genomic_DNA"/>
</dbReference>
<reference evidence="1 2" key="1">
    <citation type="submission" date="2014-10" db="EMBL/GenBank/DDBJ databases">
        <title>Draft genome of anammox bacterium scalindua brodae, obtained using differential coverage binning of sequence data from two enrichment reactors.</title>
        <authorList>
            <person name="Speth D.R."/>
            <person name="Russ L."/>
            <person name="Kartal B."/>
            <person name="Op den Camp H.J."/>
            <person name="Dutilh B.E."/>
            <person name="Jetten M.S."/>
        </authorList>
    </citation>
    <scope>NUCLEOTIDE SEQUENCE [LARGE SCALE GENOMIC DNA]</scope>
    <source>
        <strain evidence="1">RU1</strain>
    </source>
</reference>
<dbReference type="AlphaFoldDB" id="A0A0B0EI02"/>
<gene>
    <name evidence="1" type="ORF">SCABRO_03957</name>
</gene>
<organism evidence="1 2">
    <name type="scientific">Candidatus Scalindua brodae</name>
    <dbReference type="NCBI Taxonomy" id="237368"/>
    <lineage>
        <taxon>Bacteria</taxon>
        <taxon>Pseudomonadati</taxon>
        <taxon>Planctomycetota</taxon>
        <taxon>Candidatus Brocadiia</taxon>
        <taxon>Candidatus Brocadiales</taxon>
        <taxon>Candidatus Scalinduaceae</taxon>
        <taxon>Candidatus Scalindua</taxon>
    </lineage>
</organism>
<sequence length="153" mass="17233">MRKMELHKALAGSIILIDPERLIRAYLRRGLYHIVVKEVVMKDEEKGSEHRTTERMNRSVQISIPGQECKTINISASGVYFEVVTNDMNAFSPGTTMPIEINAVTNTPGCEERNVKLQGQGFVVRNDIKDVTSHGNRLGVALEFKEKFDISLD</sequence>
<accession>A0A0B0EI02</accession>
<dbReference type="Proteomes" id="UP000030652">
    <property type="component" value="Unassembled WGS sequence"/>
</dbReference>
<evidence type="ECO:0000313" key="1">
    <source>
        <dbReference type="EMBL" id="KHE90305.1"/>
    </source>
</evidence>
<evidence type="ECO:0000313" key="2">
    <source>
        <dbReference type="Proteomes" id="UP000030652"/>
    </source>
</evidence>
<evidence type="ECO:0008006" key="3">
    <source>
        <dbReference type="Google" id="ProtNLM"/>
    </source>
</evidence>
<protein>
    <recommendedName>
        <fullName evidence="3">PilZ domain-containing protein</fullName>
    </recommendedName>
</protein>